<dbReference type="Gene3D" id="3.20.20.80">
    <property type="entry name" value="Glycosidases"/>
    <property type="match status" value="1"/>
</dbReference>
<dbReference type="InterPro" id="IPR000805">
    <property type="entry name" value="Glyco_hydro_26"/>
</dbReference>
<dbReference type="PANTHER" id="PTHR40079">
    <property type="entry name" value="MANNAN ENDO-1,4-BETA-MANNOSIDASE E-RELATED"/>
    <property type="match status" value="1"/>
</dbReference>
<accession>A0AB39RLG4</accession>
<keyword evidence="3 4" id="KW-0326">Glycosidase</keyword>
<dbReference type="GO" id="GO:0016985">
    <property type="term" value="F:mannan endo-1,4-beta-mannosidase activity"/>
    <property type="evidence" value="ECO:0007669"/>
    <property type="project" value="InterPro"/>
</dbReference>
<dbReference type="PROSITE" id="PS51764">
    <property type="entry name" value="GH26"/>
    <property type="match status" value="1"/>
</dbReference>
<evidence type="ECO:0000256" key="3">
    <source>
        <dbReference type="ARBA" id="ARBA00023295"/>
    </source>
</evidence>
<dbReference type="AlphaFoldDB" id="A0AB39RLG4"/>
<keyword evidence="2 4" id="KW-0378">Hydrolase</keyword>
<dbReference type="GO" id="GO:0006080">
    <property type="term" value="P:substituted mannan metabolic process"/>
    <property type="evidence" value="ECO:0007669"/>
    <property type="project" value="InterPro"/>
</dbReference>
<feature type="active site" description="Proton donor" evidence="4">
    <location>
        <position position="281"/>
    </location>
</feature>
<feature type="domain" description="GH26" evidence="5">
    <location>
        <begin position="53"/>
        <end position="447"/>
    </location>
</feature>
<comment type="similarity">
    <text evidence="1 4">Belongs to the glycosyl hydrolase 26 family.</text>
</comment>
<gene>
    <name evidence="6" type="ORF">AB5J53_29180</name>
</gene>
<dbReference type="InterPro" id="IPR022790">
    <property type="entry name" value="GH26_dom"/>
</dbReference>
<evidence type="ECO:0000313" key="6">
    <source>
        <dbReference type="EMBL" id="XDQ55451.1"/>
    </source>
</evidence>
<proteinExistence type="inferred from homology"/>
<evidence type="ECO:0000256" key="2">
    <source>
        <dbReference type="ARBA" id="ARBA00022801"/>
    </source>
</evidence>
<feature type="active site" description="Nucleophile" evidence="4">
    <location>
        <position position="388"/>
    </location>
</feature>
<organism evidence="6">
    <name type="scientific">Streptomyces sp. R41</name>
    <dbReference type="NCBI Taxonomy" id="3238632"/>
    <lineage>
        <taxon>Bacteria</taxon>
        <taxon>Bacillati</taxon>
        <taxon>Actinomycetota</taxon>
        <taxon>Actinomycetes</taxon>
        <taxon>Kitasatosporales</taxon>
        <taxon>Streptomycetaceae</taxon>
        <taxon>Streptomyces</taxon>
    </lineage>
</organism>
<protein>
    <submittedName>
        <fullName evidence="6">Glycoside hydrolase family 26 protein</fullName>
    </submittedName>
</protein>
<reference evidence="6" key="1">
    <citation type="submission" date="2024-07" db="EMBL/GenBank/DDBJ databases">
        <authorList>
            <person name="Yu S.T."/>
        </authorList>
    </citation>
    <scope>NUCLEOTIDE SEQUENCE</scope>
    <source>
        <strain evidence="6">R41</strain>
    </source>
</reference>
<dbReference type="PANTHER" id="PTHR40079:SF4">
    <property type="entry name" value="GH26 DOMAIN-CONTAINING PROTEIN-RELATED"/>
    <property type="match status" value="1"/>
</dbReference>
<dbReference type="InterPro" id="IPR017853">
    <property type="entry name" value="GH"/>
</dbReference>
<name>A0AB39RLG4_9ACTN</name>
<sequence>MRARGRVRLIGAAAGAALLAPLAIWAWPKGDEPAPGPRTVPTDLRQRDPAATPAARRVYAMLAGLENRARLGRPGRTVIGQHVELHNERYNALYGDYKGTKQPGYYYRKVRDITGRLPGFVELDLGPGYDRPGWAVGESRSYSRSWPSCREYWGYADDVVDLALGVWAGLPRGADGSYHPSGTHTDCASGTEVTLPDNGGAPAGLVGVSFHQPYPGSTVKGFDATLRRHSPGAKDPGWFGRVVTPGSTEHRELLRDLDYLADHLGYLADHGVPVLLRPYHEMNTAPDRNGFWWAGQDPSAYRKLWRLTHDYLVDRRGLHNLIFVWAPNSWDGAYGRQPRAYYPGGRYVDVVGVDDYSDSPAEPFGDGAWTEVWYRGLEEYRKPRIVAESFHVPLNAARPDTLTRTPWVLWTVWGQALTFDNVSSPRGKNTATDVKQTYGSPKVITGGGRALESDVDWTSLHKP</sequence>
<dbReference type="Pfam" id="PF02156">
    <property type="entry name" value="Glyco_hydro_26"/>
    <property type="match status" value="1"/>
</dbReference>
<evidence type="ECO:0000259" key="5">
    <source>
        <dbReference type="PROSITE" id="PS51764"/>
    </source>
</evidence>
<dbReference type="RefSeq" id="WP_369248596.1">
    <property type="nucleotide sequence ID" value="NZ_CP163443.1"/>
</dbReference>
<dbReference type="PRINTS" id="PR00739">
    <property type="entry name" value="GLHYDRLASE26"/>
</dbReference>
<evidence type="ECO:0000256" key="4">
    <source>
        <dbReference type="PROSITE-ProRule" id="PRU01100"/>
    </source>
</evidence>
<dbReference type="EMBL" id="CP163443">
    <property type="protein sequence ID" value="XDQ55451.1"/>
    <property type="molecule type" value="Genomic_DNA"/>
</dbReference>
<dbReference type="SUPFAM" id="SSF51445">
    <property type="entry name" value="(Trans)glycosidases"/>
    <property type="match status" value="1"/>
</dbReference>
<evidence type="ECO:0000256" key="1">
    <source>
        <dbReference type="ARBA" id="ARBA00007754"/>
    </source>
</evidence>